<dbReference type="InterPro" id="IPR051615">
    <property type="entry name" value="Transcr_Regulatory_Elem"/>
</dbReference>
<dbReference type="SMART" id="SM00906">
    <property type="entry name" value="Fungal_trans"/>
    <property type="match status" value="1"/>
</dbReference>
<keyword evidence="4" id="KW-0805">Transcription regulation</keyword>
<feature type="region of interest" description="Disordered" evidence="8">
    <location>
        <begin position="86"/>
        <end position="137"/>
    </location>
</feature>
<dbReference type="InterPro" id="IPR036864">
    <property type="entry name" value="Zn2-C6_fun-type_DNA-bd_sf"/>
</dbReference>
<dbReference type="CDD" id="cd12148">
    <property type="entry name" value="fungal_TF_MHR"/>
    <property type="match status" value="1"/>
</dbReference>
<dbReference type="PANTHER" id="PTHR31313:SF81">
    <property type="entry name" value="TY1 ENHANCER ACTIVATOR"/>
    <property type="match status" value="1"/>
</dbReference>
<evidence type="ECO:0000256" key="1">
    <source>
        <dbReference type="ARBA" id="ARBA00004123"/>
    </source>
</evidence>
<evidence type="ECO:0000256" key="4">
    <source>
        <dbReference type="ARBA" id="ARBA00023015"/>
    </source>
</evidence>
<evidence type="ECO:0000313" key="10">
    <source>
        <dbReference type="EMBL" id="PMD33962.1"/>
    </source>
</evidence>
<dbReference type="SUPFAM" id="SSF57701">
    <property type="entry name" value="Zn2/Cys6 DNA-binding domain"/>
    <property type="match status" value="1"/>
</dbReference>
<evidence type="ECO:0000256" key="6">
    <source>
        <dbReference type="ARBA" id="ARBA00023163"/>
    </source>
</evidence>
<feature type="compositionally biased region" description="Basic and acidic residues" evidence="8">
    <location>
        <begin position="115"/>
        <end position="131"/>
    </location>
</feature>
<dbReference type="GO" id="GO:0006351">
    <property type="term" value="P:DNA-templated transcription"/>
    <property type="evidence" value="ECO:0007669"/>
    <property type="project" value="InterPro"/>
</dbReference>
<organism evidence="10 11">
    <name type="scientific">Hyaloscypha variabilis (strain UAMH 11265 / GT02V1 / F)</name>
    <name type="common">Meliniomyces variabilis</name>
    <dbReference type="NCBI Taxonomy" id="1149755"/>
    <lineage>
        <taxon>Eukaryota</taxon>
        <taxon>Fungi</taxon>
        <taxon>Dikarya</taxon>
        <taxon>Ascomycota</taxon>
        <taxon>Pezizomycotina</taxon>
        <taxon>Leotiomycetes</taxon>
        <taxon>Helotiales</taxon>
        <taxon>Hyaloscyphaceae</taxon>
        <taxon>Hyaloscypha</taxon>
        <taxon>Hyaloscypha variabilis</taxon>
    </lineage>
</organism>
<evidence type="ECO:0000256" key="2">
    <source>
        <dbReference type="ARBA" id="ARBA00022723"/>
    </source>
</evidence>
<evidence type="ECO:0000256" key="5">
    <source>
        <dbReference type="ARBA" id="ARBA00023125"/>
    </source>
</evidence>
<dbReference type="GO" id="GO:0005634">
    <property type="term" value="C:nucleus"/>
    <property type="evidence" value="ECO:0007669"/>
    <property type="project" value="UniProtKB-SubCell"/>
</dbReference>
<dbReference type="PANTHER" id="PTHR31313">
    <property type="entry name" value="TY1 ENHANCER ACTIVATOR"/>
    <property type="match status" value="1"/>
</dbReference>
<dbReference type="Pfam" id="PF00172">
    <property type="entry name" value="Zn_clus"/>
    <property type="match status" value="1"/>
</dbReference>
<dbReference type="GO" id="GO:0008270">
    <property type="term" value="F:zinc ion binding"/>
    <property type="evidence" value="ECO:0007669"/>
    <property type="project" value="InterPro"/>
</dbReference>
<evidence type="ECO:0000256" key="3">
    <source>
        <dbReference type="ARBA" id="ARBA00022833"/>
    </source>
</evidence>
<keyword evidence="3" id="KW-0862">Zinc</keyword>
<dbReference type="PROSITE" id="PS50048">
    <property type="entry name" value="ZN2_CY6_FUNGAL_2"/>
    <property type="match status" value="1"/>
</dbReference>
<keyword evidence="2" id="KW-0479">Metal-binding</keyword>
<dbReference type="OrthoDB" id="10249920at2759"/>
<gene>
    <name evidence="10" type="ORF">L207DRAFT_498539</name>
</gene>
<name>A0A2J6R619_HYAVF</name>
<dbReference type="AlphaFoldDB" id="A0A2J6R619"/>
<dbReference type="InterPro" id="IPR001138">
    <property type="entry name" value="Zn2Cys6_DnaBD"/>
</dbReference>
<protein>
    <recommendedName>
        <fullName evidence="9">Zn(2)-C6 fungal-type domain-containing protein</fullName>
    </recommendedName>
</protein>
<proteinExistence type="predicted"/>
<sequence length="746" mass="83526">MEAGSETRHKRTGVACEQCRLRKRKCDGVRPSCTLCKTLRKECEYSGLTESRKRKPPDVEHVAMLENQIANLKSYVRQLEQITSTSLPLPRNSHEQDVAQSSAEPSFESLDGSEDEHSTEENAPQVERDSEAAATGLSASAVEEVAALIWKMNIGDAGEPAFTGPSGNFCFPSSSIRSVNAESSIDHSKPITTRPFRDDSLFSNDVALKHSLISLFMTHINPIHQFVQSSTVLIAENYPTQKTTLNLLYCAVFSAGACFAEEVYVKQAGDSFAAHADTIALQSCRSQPSIFGIQALSILAWRELTQERHNIAWIYNSMAGGLALGLGLHVIGLQALSDPSYAPLQEERETRIRTFWAFFLFDRMATSILGRNCTVPWRRVDVPNMNTILGPDASIDDLSFSYQCQLWFLHDQYMDQIYAFEFNDLEFVQRNRLLLAARSAIFDYRQSLPAPLRVSLAPKAAFEPPQASVLFLQMSYEMSLLLIHRPFLREPPNTKSFHLAIITMTLAASNMTRYIQIFQKTYGKNSLPQTQQTRSEQLVPPHFLIHHVLTASIMHLLNGTSSEVQHKNRVRRKLQVCMDFLADLQVSWIGAGKAMTQIQELAFRWRVVGVLPMRFSNVSLLKKMKQNPPREEDAEGQSAVGQSINDYPGNSVLEMSADSYNFVAARDDVVTSTALLDNGFDMSYIQNDFDFDFDYDALNLPTELNSVSQVGSADDIAANSWHVPLDVDENALHDIFGINSLYGECL</sequence>
<evidence type="ECO:0000313" key="11">
    <source>
        <dbReference type="Proteomes" id="UP000235786"/>
    </source>
</evidence>
<keyword evidence="7" id="KW-0539">Nucleus</keyword>
<keyword evidence="5" id="KW-0238">DNA-binding</keyword>
<keyword evidence="6" id="KW-0804">Transcription</keyword>
<dbReference type="InterPro" id="IPR007219">
    <property type="entry name" value="XnlR_reg_dom"/>
</dbReference>
<accession>A0A2J6R619</accession>
<dbReference type="Proteomes" id="UP000235786">
    <property type="component" value="Unassembled WGS sequence"/>
</dbReference>
<dbReference type="GO" id="GO:0003677">
    <property type="term" value="F:DNA binding"/>
    <property type="evidence" value="ECO:0007669"/>
    <property type="project" value="UniProtKB-KW"/>
</dbReference>
<feature type="domain" description="Zn(2)-C6 fungal-type" evidence="9">
    <location>
        <begin position="15"/>
        <end position="45"/>
    </location>
</feature>
<dbReference type="STRING" id="1149755.A0A2J6R619"/>
<evidence type="ECO:0000256" key="8">
    <source>
        <dbReference type="SAM" id="MobiDB-lite"/>
    </source>
</evidence>
<evidence type="ECO:0000259" key="9">
    <source>
        <dbReference type="PROSITE" id="PS50048"/>
    </source>
</evidence>
<keyword evidence="11" id="KW-1185">Reference proteome</keyword>
<dbReference type="Pfam" id="PF04082">
    <property type="entry name" value="Fungal_trans"/>
    <property type="match status" value="1"/>
</dbReference>
<comment type="subcellular location">
    <subcellularLocation>
        <location evidence="1">Nucleus</location>
    </subcellularLocation>
</comment>
<dbReference type="PROSITE" id="PS00463">
    <property type="entry name" value="ZN2_CY6_FUNGAL_1"/>
    <property type="match status" value="1"/>
</dbReference>
<dbReference type="Gene3D" id="4.10.240.10">
    <property type="entry name" value="Zn(2)-C6 fungal-type DNA-binding domain"/>
    <property type="match status" value="1"/>
</dbReference>
<dbReference type="GO" id="GO:0000981">
    <property type="term" value="F:DNA-binding transcription factor activity, RNA polymerase II-specific"/>
    <property type="evidence" value="ECO:0007669"/>
    <property type="project" value="InterPro"/>
</dbReference>
<dbReference type="CDD" id="cd00067">
    <property type="entry name" value="GAL4"/>
    <property type="match status" value="1"/>
</dbReference>
<reference evidence="10 11" key="1">
    <citation type="submission" date="2016-04" db="EMBL/GenBank/DDBJ databases">
        <title>A degradative enzymes factory behind the ericoid mycorrhizal symbiosis.</title>
        <authorList>
            <consortium name="DOE Joint Genome Institute"/>
            <person name="Martino E."/>
            <person name="Morin E."/>
            <person name="Grelet G."/>
            <person name="Kuo A."/>
            <person name="Kohler A."/>
            <person name="Daghino S."/>
            <person name="Barry K."/>
            <person name="Choi C."/>
            <person name="Cichocki N."/>
            <person name="Clum A."/>
            <person name="Copeland A."/>
            <person name="Hainaut M."/>
            <person name="Haridas S."/>
            <person name="Labutti K."/>
            <person name="Lindquist E."/>
            <person name="Lipzen A."/>
            <person name="Khouja H.-R."/>
            <person name="Murat C."/>
            <person name="Ohm R."/>
            <person name="Olson A."/>
            <person name="Spatafora J."/>
            <person name="Veneault-Fourrey C."/>
            <person name="Henrissat B."/>
            <person name="Grigoriev I."/>
            <person name="Martin F."/>
            <person name="Perotto S."/>
        </authorList>
    </citation>
    <scope>NUCLEOTIDE SEQUENCE [LARGE SCALE GENOMIC DNA]</scope>
    <source>
        <strain evidence="10 11">F</strain>
    </source>
</reference>
<dbReference type="SMART" id="SM00066">
    <property type="entry name" value="GAL4"/>
    <property type="match status" value="1"/>
</dbReference>
<dbReference type="EMBL" id="KZ613955">
    <property type="protein sequence ID" value="PMD33962.1"/>
    <property type="molecule type" value="Genomic_DNA"/>
</dbReference>
<evidence type="ECO:0000256" key="7">
    <source>
        <dbReference type="ARBA" id="ARBA00023242"/>
    </source>
</evidence>